<name>A0A1G2LPZ3_9BACT</name>
<proteinExistence type="predicted"/>
<dbReference type="AlphaFoldDB" id="A0A1G2LPZ3"/>
<accession>A0A1G2LPZ3</accession>
<evidence type="ECO:0000259" key="3">
    <source>
        <dbReference type="Pfam" id="PF06750"/>
    </source>
</evidence>
<organism evidence="4 5">
    <name type="scientific">Candidatus Sungbacteria bacterium RIFCSPLOWO2_12_FULL_41_11</name>
    <dbReference type="NCBI Taxonomy" id="1802286"/>
    <lineage>
        <taxon>Bacteria</taxon>
        <taxon>Candidatus Sungiibacteriota</taxon>
    </lineage>
</organism>
<feature type="compositionally biased region" description="Low complexity" evidence="1">
    <location>
        <begin position="59"/>
        <end position="72"/>
    </location>
</feature>
<sequence>MIWAIGIVGLFGLSVGSFLNVVIYRIGLDDDSNNRALNDLGARFRVLGPMAEGLGLLGGPPRQRSGRPASPSERGDGSPNFLKKMGDPPDPIWRGSPKRTFLGGHSCCPHCKIRLKWFELIPVLSFIIQKKKCNSCGKPISWQYPLVELGTSLLFVLITLQYLNGVIKFL</sequence>
<dbReference type="InterPro" id="IPR010627">
    <property type="entry name" value="Prepilin_pept_A24_N"/>
</dbReference>
<dbReference type="PANTHER" id="PTHR30487">
    <property type="entry name" value="TYPE 4 PREPILIN-LIKE PROTEINS LEADER PEPTIDE-PROCESSING ENZYME"/>
    <property type="match status" value="1"/>
</dbReference>
<evidence type="ECO:0000313" key="4">
    <source>
        <dbReference type="EMBL" id="OHA13676.1"/>
    </source>
</evidence>
<feature type="domain" description="Prepilin peptidase A24 N-terminal" evidence="3">
    <location>
        <begin position="10"/>
        <end position="161"/>
    </location>
</feature>
<feature type="region of interest" description="Disordered" evidence="1">
    <location>
        <begin position="54"/>
        <end position="89"/>
    </location>
</feature>
<dbReference type="EMBL" id="MHQY01000019">
    <property type="protein sequence ID" value="OHA13676.1"/>
    <property type="molecule type" value="Genomic_DNA"/>
</dbReference>
<keyword evidence="2" id="KW-0812">Transmembrane</keyword>
<feature type="transmembrane region" description="Helical" evidence="2">
    <location>
        <begin position="6"/>
        <end position="26"/>
    </location>
</feature>
<comment type="caution">
    <text evidence="4">The sequence shown here is derived from an EMBL/GenBank/DDBJ whole genome shotgun (WGS) entry which is preliminary data.</text>
</comment>
<dbReference type="Pfam" id="PF06750">
    <property type="entry name" value="A24_N_bact"/>
    <property type="match status" value="1"/>
</dbReference>
<dbReference type="InterPro" id="IPR050882">
    <property type="entry name" value="Prepilin_peptidase/N-MTase"/>
</dbReference>
<evidence type="ECO:0000256" key="1">
    <source>
        <dbReference type="SAM" id="MobiDB-lite"/>
    </source>
</evidence>
<dbReference type="GO" id="GO:0006465">
    <property type="term" value="P:signal peptide processing"/>
    <property type="evidence" value="ECO:0007669"/>
    <property type="project" value="TreeGrafter"/>
</dbReference>
<dbReference type="PANTHER" id="PTHR30487:SF0">
    <property type="entry name" value="PREPILIN LEADER PEPTIDASE_N-METHYLTRANSFERASE-RELATED"/>
    <property type="match status" value="1"/>
</dbReference>
<dbReference type="GO" id="GO:0005886">
    <property type="term" value="C:plasma membrane"/>
    <property type="evidence" value="ECO:0007669"/>
    <property type="project" value="TreeGrafter"/>
</dbReference>
<protein>
    <recommendedName>
        <fullName evidence="3">Prepilin peptidase A24 N-terminal domain-containing protein</fullName>
    </recommendedName>
</protein>
<keyword evidence="2" id="KW-0472">Membrane</keyword>
<keyword evidence="2" id="KW-1133">Transmembrane helix</keyword>
<dbReference type="GO" id="GO:0004190">
    <property type="term" value="F:aspartic-type endopeptidase activity"/>
    <property type="evidence" value="ECO:0007669"/>
    <property type="project" value="TreeGrafter"/>
</dbReference>
<gene>
    <name evidence="4" type="ORF">A3G49_03660</name>
</gene>
<reference evidence="4 5" key="1">
    <citation type="journal article" date="2016" name="Nat. Commun.">
        <title>Thousands of microbial genomes shed light on interconnected biogeochemical processes in an aquifer system.</title>
        <authorList>
            <person name="Anantharaman K."/>
            <person name="Brown C.T."/>
            <person name="Hug L.A."/>
            <person name="Sharon I."/>
            <person name="Castelle C.J."/>
            <person name="Probst A.J."/>
            <person name="Thomas B.C."/>
            <person name="Singh A."/>
            <person name="Wilkins M.J."/>
            <person name="Karaoz U."/>
            <person name="Brodie E.L."/>
            <person name="Williams K.H."/>
            <person name="Hubbard S.S."/>
            <person name="Banfield J.F."/>
        </authorList>
    </citation>
    <scope>NUCLEOTIDE SEQUENCE [LARGE SCALE GENOMIC DNA]</scope>
</reference>
<dbReference type="Proteomes" id="UP000177171">
    <property type="component" value="Unassembled WGS sequence"/>
</dbReference>
<evidence type="ECO:0000256" key="2">
    <source>
        <dbReference type="SAM" id="Phobius"/>
    </source>
</evidence>
<evidence type="ECO:0000313" key="5">
    <source>
        <dbReference type="Proteomes" id="UP000177171"/>
    </source>
</evidence>